<dbReference type="PROSITE" id="PS50293">
    <property type="entry name" value="TPR_REGION"/>
    <property type="match status" value="2"/>
</dbReference>
<evidence type="ECO:0000256" key="1">
    <source>
        <dbReference type="ARBA" id="ARBA00022737"/>
    </source>
</evidence>
<evidence type="ECO:0000313" key="5">
    <source>
        <dbReference type="Proteomes" id="UP000002016"/>
    </source>
</evidence>
<dbReference type="Gene3D" id="1.25.40.10">
    <property type="entry name" value="Tetratricopeptide repeat domain"/>
    <property type="match status" value="1"/>
</dbReference>
<reference evidence="4 5" key="2">
    <citation type="journal article" date="2009" name="Proc. Natl. Acad. Sci. U.S.A.">
        <title>On the chimeric nature, thermophilic origin, and phylogenetic placement of the Thermotogales.</title>
        <authorList>
            <person name="Zhaxybayeva O."/>
            <person name="Swithers K.S."/>
            <person name="Lapierre P."/>
            <person name="Fournier G.P."/>
            <person name="Bickhart D.M."/>
            <person name="DeBoy R.T."/>
            <person name="Nelson K.E."/>
            <person name="Nesbo C.L."/>
            <person name="Doolittle W.F."/>
            <person name="Gogarten J.P."/>
            <person name="Noll K.M."/>
        </authorList>
    </citation>
    <scope>NUCLEOTIDE SEQUENCE [LARGE SCALE GENOMIC DNA]</scope>
    <source>
        <strain evidence="5">ATCC BAA-301 / DSM 14385 / NBRC 107922 / TMO</strain>
    </source>
</reference>
<dbReference type="PROSITE" id="PS50005">
    <property type="entry name" value="TPR"/>
    <property type="match status" value="2"/>
</dbReference>
<dbReference type="STRING" id="416591.Tlet_0008"/>
<organism evidence="4 5">
    <name type="scientific">Pseudothermotoga lettingae (strain ATCC BAA-301 / DSM 14385 / NBRC 107922 / TMO)</name>
    <name type="common">Thermotoga lettingae</name>
    <dbReference type="NCBI Taxonomy" id="416591"/>
    <lineage>
        <taxon>Bacteria</taxon>
        <taxon>Thermotogati</taxon>
        <taxon>Thermotogota</taxon>
        <taxon>Thermotogae</taxon>
        <taxon>Thermotogales</taxon>
        <taxon>Thermotogaceae</taxon>
        <taxon>Pseudothermotoga</taxon>
    </lineage>
</organism>
<protein>
    <submittedName>
        <fullName evidence="4">Tetratricopeptide TPR_2 repeat protein</fullName>
    </submittedName>
</protein>
<dbReference type="InterPro" id="IPR051012">
    <property type="entry name" value="CellSynth/LPSAsmb/PSIAsmb"/>
</dbReference>
<dbReference type="KEGG" id="tle:Tlet_0008"/>
<evidence type="ECO:0000313" key="4">
    <source>
        <dbReference type="EMBL" id="ABV32581.1"/>
    </source>
</evidence>
<sequence length="357" mass="42223">MERVIILEIQQKQIEITTDTPFVIMLRDLMYEGDWEFMKQDFVNKEWIKREIENCEYIENNVTLLNEVVYDPICFEELVEWLEKKKISPRNFIHATMNGLYDLALDYADKDLHEVSFKVIKYILEIDKNYAPAYELLGSLMLEKGDFEQGIRYLDKAIEIDPWLVEAYSSLGEAYYNLGEYARAASYWEKEIEYAPDNKFTYFMLAEAYRKMGAHSRVCEVLERFLKIDSNSVLGMFELSEAYKKVGKLDKATEMEQRILKTRPVYMSDVEVWSRIQLKHGNYATVEEVVTQMLGDSKTKTHLKLLLFLAYLKQGKKDQAKQIIQEMKDQNIWYLYGKKELFSEFLTEEEMRSCGIS</sequence>
<keyword evidence="2 3" id="KW-0802">TPR repeat</keyword>
<dbReference type="PANTHER" id="PTHR45586">
    <property type="entry name" value="TPR REPEAT-CONTAINING PROTEIN PA4667"/>
    <property type="match status" value="1"/>
</dbReference>
<feature type="repeat" description="TPR" evidence="3">
    <location>
        <begin position="165"/>
        <end position="198"/>
    </location>
</feature>
<gene>
    <name evidence="4" type="ordered locus">Tlet_0008</name>
</gene>
<evidence type="ECO:0000256" key="2">
    <source>
        <dbReference type="ARBA" id="ARBA00022803"/>
    </source>
</evidence>
<dbReference type="OrthoDB" id="9811316at2"/>
<dbReference type="Proteomes" id="UP000002016">
    <property type="component" value="Chromosome"/>
</dbReference>
<dbReference type="HOGENOM" id="CLU_787396_0_0_0"/>
<dbReference type="EMBL" id="CP000812">
    <property type="protein sequence ID" value="ABV32581.1"/>
    <property type="molecule type" value="Genomic_DNA"/>
</dbReference>
<keyword evidence="5" id="KW-1185">Reference proteome</keyword>
<dbReference type="PANTHER" id="PTHR45586:SF1">
    <property type="entry name" value="LIPOPOLYSACCHARIDE ASSEMBLY PROTEIN B"/>
    <property type="match status" value="1"/>
</dbReference>
<dbReference type="AlphaFoldDB" id="A8F8Y1"/>
<dbReference type="eggNOG" id="COG0457">
    <property type="taxonomic scope" value="Bacteria"/>
</dbReference>
<name>A8F8Y1_PSELT</name>
<dbReference type="Pfam" id="PF13414">
    <property type="entry name" value="TPR_11"/>
    <property type="match status" value="1"/>
</dbReference>
<dbReference type="InterPro" id="IPR011990">
    <property type="entry name" value="TPR-like_helical_dom_sf"/>
</dbReference>
<dbReference type="RefSeq" id="WP_012002062.1">
    <property type="nucleotide sequence ID" value="NC_009828.1"/>
</dbReference>
<keyword evidence="1" id="KW-0677">Repeat</keyword>
<reference evidence="4 5" key="1">
    <citation type="submission" date="2007-08" db="EMBL/GenBank/DDBJ databases">
        <title>Complete sequence of Thermotoga lettingae TMO.</title>
        <authorList>
            <consortium name="US DOE Joint Genome Institute"/>
            <person name="Copeland A."/>
            <person name="Lucas S."/>
            <person name="Lapidus A."/>
            <person name="Barry K."/>
            <person name="Glavina del Rio T."/>
            <person name="Dalin E."/>
            <person name="Tice H."/>
            <person name="Pitluck S."/>
            <person name="Foster B."/>
            <person name="Bruce D."/>
            <person name="Schmutz J."/>
            <person name="Larimer F."/>
            <person name="Land M."/>
            <person name="Hauser L."/>
            <person name="Kyrpides N."/>
            <person name="Mikhailova N."/>
            <person name="Nelson K."/>
            <person name="Gogarten J.P."/>
            <person name="Noll K."/>
            <person name="Richardson P."/>
        </authorList>
    </citation>
    <scope>NUCLEOTIDE SEQUENCE [LARGE SCALE GENOMIC DNA]</scope>
    <source>
        <strain evidence="5">ATCC BAA-301 / DSM 14385 / NBRC 107922 / TMO</strain>
    </source>
</reference>
<feature type="repeat" description="TPR" evidence="3">
    <location>
        <begin position="131"/>
        <end position="164"/>
    </location>
</feature>
<proteinExistence type="predicted"/>
<dbReference type="InterPro" id="IPR019734">
    <property type="entry name" value="TPR_rpt"/>
</dbReference>
<evidence type="ECO:0000256" key="3">
    <source>
        <dbReference type="PROSITE-ProRule" id="PRU00339"/>
    </source>
</evidence>
<dbReference type="SUPFAM" id="SSF48452">
    <property type="entry name" value="TPR-like"/>
    <property type="match status" value="1"/>
</dbReference>
<accession>A8F8Y1</accession>
<dbReference type="SMART" id="SM00028">
    <property type="entry name" value="TPR"/>
    <property type="match status" value="4"/>
</dbReference>